<name>A0A367IM00_RHIAZ</name>
<evidence type="ECO:0000313" key="1">
    <source>
        <dbReference type="EMBL" id="RCH78663.1"/>
    </source>
</evidence>
<gene>
    <name evidence="1" type="ORF">CU097_002210</name>
</gene>
<dbReference type="Proteomes" id="UP000252139">
    <property type="component" value="Unassembled WGS sequence"/>
</dbReference>
<protein>
    <submittedName>
        <fullName evidence="1">Uncharacterized protein</fullName>
    </submittedName>
</protein>
<proteinExistence type="predicted"/>
<comment type="caution">
    <text evidence="1">The sequence shown here is derived from an EMBL/GenBank/DDBJ whole genome shotgun (WGS) entry which is preliminary data.</text>
</comment>
<dbReference type="AlphaFoldDB" id="A0A367IM00"/>
<accession>A0A367IM00</accession>
<evidence type="ECO:0000313" key="2">
    <source>
        <dbReference type="Proteomes" id="UP000252139"/>
    </source>
</evidence>
<dbReference type="EMBL" id="PJQL01004999">
    <property type="protein sequence ID" value="RCH78663.1"/>
    <property type="molecule type" value="Genomic_DNA"/>
</dbReference>
<keyword evidence="2" id="KW-1185">Reference proteome</keyword>
<reference evidence="1 2" key="1">
    <citation type="journal article" date="2018" name="G3 (Bethesda)">
        <title>Phylogenetic and Phylogenomic Definition of Rhizopus Species.</title>
        <authorList>
            <person name="Gryganskyi A.P."/>
            <person name="Golan J."/>
            <person name="Dolatabadi S."/>
            <person name="Mondo S."/>
            <person name="Robb S."/>
            <person name="Idnurm A."/>
            <person name="Muszewska A."/>
            <person name="Steczkiewicz K."/>
            <person name="Masonjones S."/>
            <person name="Liao H.L."/>
            <person name="Gajdeczka M.T."/>
            <person name="Anike F."/>
            <person name="Vuek A."/>
            <person name="Anishchenko I.M."/>
            <person name="Voigt K."/>
            <person name="de Hoog G.S."/>
            <person name="Smith M.E."/>
            <person name="Heitman J."/>
            <person name="Vilgalys R."/>
            <person name="Stajich J.E."/>
        </authorList>
    </citation>
    <scope>NUCLEOTIDE SEQUENCE [LARGE SCALE GENOMIC DNA]</scope>
    <source>
        <strain evidence="1 2">CBS 357.93</strain>
    </source>
</reference>
<dbReference type="OrthoDB" id="10253254at2759"/>
<dbReference type="STRING" id="86630.A0A367IM00"/>
<sequence>MSSSQRYSGRKRKQEYVPKERYDIDGTLIRNEEYSNKKSTWDFREIIRDQHKYYEAMKEAQAFVKAKKNEKEALDPIDHGRCWTEEIDDLFFSRRKRGMVSWYMPTGSPIYYEFERFYENLKESVNKDKKPATVKRDP</sequence>
<feature type="non-terminal residue" evidence="1">
    <location>
        <position position="138"/>
    </location>
</feature>
<organism evidence="1 2">
    <name type="scientific">Rhizopus azygosporus</name>
    <name type="common">Rhizopus microsporus var. azygosporus</name>
    <dbReference type="NCBI Taxonomy" id="86630"/>
    <lineage>
        <taxon>Eukaryota</taxon>
        <taxon>Fungi</taxon>
        <taxon>Fungi incertae sedis</taxon>
        <taxon>Mucoromycota</taxon>
        <taxon>Mucoromycotina</taxon>
        <taxon>Mucoromycetes</taxon>
        <taxon>Mucorales</taxon>
        <taxon>Mucorineae</taxon>
        <taxon>Rhizopodaceae</taxon>
        <taxon>Rhizopus</taxon>
    </lineage>
</organism>